<dbReference type="EMBL" id="CAUJNA010003749">
    <property type="protein sequence ID" value="CAJ1409058.1"/>
    <property type="molecule type" value="Genomic_DNA"/>
</dbReference>
<evidence type="ECO:0000313" key="2">
    <source>
        <dbReference type="EMBL" id="CAJ1409058.1"/>
    </source>
</evidence>
<dbReference type="Proteomes" id="UP001178507">
    <property type="component" value="Unassembled WGS sequence"/>
</dbReference>
<feature type="region of interest" description="Disordered" evidence="1">
    <location>
        <begin position="54"/>
        <end position="85"/>
    </location>
</feature>
<protein>
    <submittedName>
        <fullName evidence="2">Uncharacterized protein</fullName>
    </submittedName>
</protein>
<dbReference type="AlphaFoldDB" id="A0AA36NMA6"/>
<accession>A0AA36NMA6</accession>
<comment type="caution">
    <text evidence="2">The sequence shown here is derived from an EMBL/GenBank/DDBJ whole genome shotgun (WGS) entry which is preliminary data.</text>
</comment>
<organism evidence="2 3">
    <name type="scientific">Effrenium voratum</name>
    <dbReference type="NCBI Taxonomy" id="2562239"/>
    <lineage>
        <taxon>Eukaryota</taxon>
        <taxon>Sar</taxon>
        <taxon>Alveolata</taxon>
        <taxon>Dinophyceae</taxon>
        <taxon>Suessiales</taxon>
        <taxon>Symbiodiniaceae</taxon>
        <taxon>Effrenium</taxon>
    </lineage>
</organism>
<reference evidence="2" key="1">
    <citation type="submission" date="2023-08" db="EMBL/GenBank/DDBJ databases">
        <authorList>
            <person name="Chen Y."/>
            <person name="Shah S."/>
            <person name="Dougan E. K."/>
            <person name="Thang M."/>
            <person name="Chan C."/>
        </authorList>
    </citation>
    <scope>NUCLEOTIDE SEQUENCE</scope>
</reference>
<gene>
    <name evidence="2" type="ORF">EVOR1521_LOCUS30242</name>
</gene>
<keyword evidence="3" id="KW-1185">Reference proteome</keyword>
<name>A0AA36NMA6_9DINO</name>
<evidence type="ECO:0000313" key="3">
    <source>
        <dbReference type="Proteomes" id="UP001178507"/>
    </source>
</evidence>
<sequence length="105" mass="11261">MAKPDGLHRIAFDFPRSTPAHVVMQHGASTSQGQPDKKLRAGQRLLHRAQCSGNLKRAASESGGQPADLRSTSTQRVAGNRARATDCSAPRILCRLSSHESPGTF</sequence>
<evidence type="ECO:0000256" key="1">
    <source>
        <dbReference type="SAM" id="MobiDB-lite"/>
    </source>
</evidence>
<proteinExistence type="predicted"/>